<evidence type="ECO:0000256" key="5">
    <source>
        <dbReference type="SAM" id="Phobius"/>
    </source>
</evidence>
<protein>
    <submittedName>
        <fullName evidence="8">Facilitated trehalose transporter Tret1-like</fullName>
    </submittedName>
</protein>
<dbReference type="PANTHER" id="PTHR48021">
    <property type="match status" value="1"/>
</dbReference>
<evidence type="ECO:0000256" key="1">
    <source>
        <dbReference type="ARBA" id="ARBA00004141"/>
    </source>
</evidence>
<evidence type="ECO:0000256" key="2">
    <source>
        <dbReference type="ARBA" id="ARBA00022692"/>
    </source>
</evidence>
<dbReference type="RefSeq" id="XP_026760320.2">
    <property type="nucleotide sequence ID" value="XM_026904519.3"/>
</dbReference>
<feature type="transmembrane region" description="Helical" evidence="5">
    <location>
        <begin position="12"/>
        <end position="34"/>
    </location>
</feature>
<sequence>MLPKVTHIYRQCLVTAGVSLSMMEHCLVGGFSAILLPQLCQDKTMVINSNTETWIASIYGISLIPGALVTPFILNRYGRRKANLISCVIMIIGWLCTVIANDAEFILFARFIQGVALGISSLSGPILVGEYTTPRYRGGFLTMMTLSLSLGSMTVHTLGSVLTWRKTAMFCLGLTVFDAIIIMMSPETPVFLATRERYDECRKVFHWLRGLEEEEELEAMIKADIYRKESKTNKEIGLLKKIKTKSQYMLCISKKSEFYKPLIAMLHLDVINVWSGSMMMDIHGIYILHKLTRDDINVYNWLIGMDVVRLLAKGCGIFVHSKFKRRPMVIMFVGLNILVYLLTAAFSYAKDSNVFYYAPIAVALVYFLIITVGMGIQPLVNIIAGEIFPLEYKGVSSMIIVLFLAVNITVKMKTLPYLFSSIGLSGTYCLYSSLIVYALVVVITILPETKDETLQHIEETYWKKPDYREKLSDEVTSC</sequence>
<dbReference type="InParanoid" id="A0A6J1X334"/>
<dbReference type="PROSITE" id="PS50850">
    <property type="entry name" value="MFS"/>
    <property type="match status" value="1"/>
</dbReference>
<comment type="subcellular location">
    <subcellularLocation>
        <location evidence="1">Membrane</location>
        <topology evidence="1">Multi-pass membrane protein</topology>
    </subcellularLocation>
</comment>
<organism evidence="7 8">
    <name type="scientific">Galleria mellonella</name>
    <name type="common">Greater wax moth</name>
    <dbReference type="NCBI Taxonomy" id="7137"/>
    <lineage>
        <taxon>Eukaryota</taxon>
        <taxon>Metazoa</taxon>
        <taxon>Ecdysozoa</taxon>
        <taxon>Arthropoda</taxon>
        <taxon>Hexapoda</taxon>
        <taxon>Insecta</taxon>
        <taxon>Pterygota</taxon>
        <taxon>Neoptera</taxon>
        <taxon>Endopterygota</taxon>
        <taxon>Lepidoptera</taxon>
        <taxon>Glossata</taxon>
        <taxon>Ditrysia</taxon>
        <taxon>Pyraloidea</taxon>
        <taxon>Pyralidae</taxon>
        <taxon>Galleriinae</taxon>
        <taxon>Galleria</taxon>
    </lineage>
</organism>
<dbReference type="InterPro" id="IPR005829">
    <property type="entry name" value="Sugar_transporter_CS"/>
</dbReference>
<dbReference type="Pfam" id="PF00083">
    <property type="entry name" value="Sugar_tr"/>
    <property type="match status" value="1"/>
</dbReference>
<feature type="transmembrane region" description="Helical" evidence="5">
    <location>
        <begin position="392"/>
        <end position="410"/>
    </location>
</feature>
<dbReference type="InterPro" id="IPR050549">
    <property type="entry name" value="MFS_Trehalose_Transporter"/>
</dbReference>
<dbReference type="KEGG" id="gmw:113519417"/>
<accession>A0A6J1X334</accession>
<evidence type="ECO:0000259" key="6">
    <source>
        <dbReference type="PROSITE" id="PS50850"/>
    </source>
</evidence>
<dbReference type="GO" id="GO:0016020">
    <property type="term" value="C:membrane"/>
    <property type="evidence" value="ECO:0007669"/>
    <property type="project" value="UniProtKB-SubCell"/>
</dbReference>
<dbReference type="InterPro" id="IPR020846">
    <property type="entry name" value="MFS_dom"/>
</dbReference>
<feature type="transmembrane region" description="Helical" evidence="5">
    <location>
        <begin position="82"/>
        <end position="100"/>
    </location>
</feature>
<proteinExistence type="predicted"/>
<dbReference type="SUPFAM" id="SSF103473">
    <property type="entry name" value="MFS general substrate transporter"/>
    <property type="match status" value="1"/>
</dbReference>
<gene>
    <name evidence="8" type="primary">LOC113519417</name>
</gene>
<feature type="transmembrane region" description="Helical" evidence="5">
    <location>
        <begin position="106"/>
        <end position="128"/>
    </location>
</feature>
<dbReference type="InterPro" id="IPR005828">
    <property type="entry name" value="MFS_sugar_transport-like"/>
</dbReference>
<dbReference type="GeneID" id="113519417"/>
<dbReference type="PROSITE" id="PS00217">
    <property type="entry name" value="SUGAR_TRANSPORT_2"/>
    <property type="match status" value="1"/>
</dbReference>
<dbReference type="Proteomes" id="UP001652740">
    <property type="component" value="Unplaced"/>
</dbReference>
<dbReference type="PANTHER" id="PTHR48021:SF68">
    <property type="entry name" value="MAJOR FACILITATOR SUPERFAMILY (MFS) PROFILE DOMAIN-CONTAINING PROTEIN"/>
    <property type="match status" value="1"/>
</dbReference>
<dbReference type="GO" id="GO:0022857">
    <property type="term" value="F:transmembrane transporter activity"/>
    <property type="evidence" value="ECO:0007669"/>
    <property type="project" value="InterPro"/>
</dbReference>
<evidence type="ECO:0000313" key="8">
    <source>
        <dbReference type="RefSeq" id="XP_026760320.2"/>
    </source>
</evidence>
<reference evidence="8" key="1">
    <citation type="submission" date="2025-08" db="UniProtKB">
        <authorList>
            <consortium name="RefSeq"/>
        </authorList>
    </citation>
    <scope>IDENTIFICATION</scope>
    <source>
        <tissue evidence="8">Whole larvae</tissue>
    </source>
</reference>
<keyword evidence="3 5" id="KW-1133">Transmembrane helix</keyword>
<dbReference type="Gene3D" id="1.20.1250.20">
    <property type="entry name" value="MFS general substrate transporter like domains"/>
    <property type="match status" value="1"/>
</dbReference>
<feature type="domain" description="Major facilitator superfamily (MFS) profile" evidence="6">
    <location>
        <begin position="1"/>
        <end position="450"/>
    </location>
</feature>
<keyword evidence="7" id="KW-1185">Reference proteome</keyword>
<keyword evidence="2 5" id="KW-0812">Transmembrane</keyword>
<feature type="transmembrane region" description="Helical" evidence="5">
    <location>
        <begin position="167"/>
        <end position="185"/>
    </location>
</feature>
<feature type="transmembrane region" description="Helical" evidence="5">
    <location>
        <begin position="328"/>
        <end position="349"/>
    </location>
</feature>
<evidence type="ECO:0000256" key="4">
    <source>
        <dbReference type="ARBA" id="ARBA00023136"/>
    </source>
</evidence>
<evidence type="ECO:0000313" key="7">
    <source>
        <dbReference type="Proteomes" id="UP001652740"/>
    </source>
</evidence>
<keyword evidence="4 5" id="KW-0472">Membrane</keyword>
<feature type="transmembrane region" description="Helical" evidence="5">
    <location>
        <begin position="54"/>
        <end position="75"/>
    </location>
</feature>
<dbReference type="InterPro" id="IPR036259">
    <property type="entry name" value="MFS_trans_sf"/>
</dbReference>
<dbReference type="AlphaFoldDB" id="A0A6J1X334"/>
<feature type="transmembrane region" description="Helical" evidence="5">
    <location>
        <begin position="355"/>
        <end position="380"/>
    </location>
</feature>
<evidence type="ECO:0000256" key="3">
    <source>
        <dbReference type="ARBA" id="ARBA00022989"/>
    </source>
</evidence>
<name>A0A6J1X334_GALME</name>
<feature type="transmembrane region" description="Helical" evidence="5">
    <location>
        <begin position="140"/>
        <end position="161"/>
    </location>
</feature>
<feature type="transmembrane region" description="Helical" evidence="5">
    <location>
        <begin position="422"/>
        <end position="446"/>
    </location>
</feature>